<gene>
    <name evidence="2" type="ORF">A7K91_01910</name>
</gene>
<dbReference type="Pfam" id="PF05437">
    <property type="entry name" value="AzlD"/>
    <property type="match status" value="1"/>
</dbReference>
<keyword evidence="3" id="KW-1185">Reference proteome</keyword>
<name>A0A1A5Y9U2_9BACL</name>
<accession>A0A1A5Y9U2</accession>
<dbReference type="Proteomes" id="UP000092024">
    <property type="component" value="Unassembled WGS sequence"/>
</dbReference>
<sequence>MSTSMPMFWLIAACAIVTILPRILPFALVRGVKLPAPVLKWLSYVPLVLLTALIVEGMLVQEGGTLAVNWEGLLALIPTAVVALWTRSLSATVIVGVLAMAMVRLLF</sequence>
<keyword evidence="1" id="KW-0812">Transmembrane</keyword>
<dbReference type="InterPro" id="IPR008407">
    <property type="entry name" value="Brnchd-chn_aa_trnsp_AzlD"/>
</dbReference>
<evidence type="ECO:0000313" key="2">
    <source>
        <dbReference type="EMBL" id="OBR62396.1"/>
    </source>
</evidence>
<feature type="transmembrane region" description="Helical" evidence="1">
    <location>
        <begin position="41"/>
        <end position="60"/>
    </location>
</feature>
<evidence type="ECO:0000313" key="3">
    <source>
        <dbReference type="Proteomes" id="UP000092024"/>
    </source>
</evidence>
<dbReference type="AlphaFoldDB" id="A0A1A5Y9U2"/>
<proteinExistence type="predicted"/>
<dbReference type="EMBL" id="LYPA01000080">
    <property type="protein sequence ID" value="OBR62396.1"/>
    <property type="molecule type" value="Genomic_DNA"/>
</dbReference>
<dbReference type="RefSeq" id="WP_068687256.1">
    <property type="nucleotide sequence ID" value="NZ_LYPA01000080.1"/>
</dbReference>
<feature type="transmembrane region" description="Helical" evidence="1">
    <location>
        <begin position="6"/>
        <end position="29"/>
    </location>
</feature>
<keyword evidence="1" id="KW-0472">Membrane</keyword>
<keyword evidence="1" id="KW-1133">Transmembrane helix</keyword>
<feature type="transmembrane region" description="Helical" evidence="1">
    <location>
        <begin position="80"/>
        <end position="103"/>
    </location>
</feature>
<organism evidence="2 3">
    <name type="scientific">Paenibacillus oryzae</name>
    <dbReference type="NCBI Taxonomy" id="1844972"/>
    <lineage>
        <taxon>Bacteria</taxon>
        <taxon>Bacillati</taxon>
        <taxon>Bacillota</taxon>
        <taxon>Bacilli</taxon>
        <taxon>Bacillales</taxon>
        <taxon>Paenibacillaceae</taxon>
        <taxon>Paenibacillus</taxon>
    </lineage>
</organism>
<comment type="caution">
    <text evidence="2">The sequence shown here is derived from an EMBL/GenBank/DDBJ whole genome shotgun (WGS) entry which is preliminary data.</text>
</comment>
<protein>
    <submittedName>
        <fullName evidence="2">Branched-chain amino acid transporter AzlD</fullName>
    </submittedName>
</protein>
<reference evidence="2 3" key="1">
    <citation type="submission" date="2016-05" db="EMBL/GenBank/DDBJ databases">
        <title>Paenibacillus oryzae. sp. nov., isolated from the rice root.</title>
        <authorList>
            <person name="Zhang J."/>
            <person name="Zhang X."/>
        </authorList>
    </citation>
    <scope>NUCLEOTIDE SEQUENCE [LARGE SCALE GENOMIC DNA]</scope>
    <source>
        <strain evidence="2 3">1DrF-4</strain>
    </source>
</reference>
<dbReference type="OrthoDB" id="7870017at2"/>
<evidence type="ECO:0000256" key="1">
    <source>
        <dbReference type="SAM" id="Phobius"/>
    </source>
</evidence>
<dbReference type="STRING" id="1844972.A7K91_01910"/>